<name>A0AAE9XIA6_9ENTE</name>
<dbReference type="EC" id="3.2.1.22" evidence="3"/>
<dbReference type="InterPro" id="IPR017853">
    <property type="entry name" value="GH"/>
</dbReference>
<comment type="catalytic activity">
    <reaction evidence="1">
        <text>Hydrolysis of terminal, non-reducing alpha-D-galactose residues in alpha-D-galactosides, including galactose oligosaccharides, galactomannans and galactolipids.</text>
        <dbReference type="EC" id="3.2.1.22"/>
    </reaction>
</comment>
<keyword evidence="4 7" id="KW-0378">Hydrolase</keyword>
<keyword evidence="5 7" id="KW-0326">Glycosidase</keyword>
<dbReference type="Gene3D" id="2.70.98.60">
    <property type="entry name" value="alpha-galactosidase from lactobacil brevis"/>
    <property type="match status" value="1"/>
</dbReference>
<dbReference type="Gene3D" id="3.20.20.70">
    <property type="entry name" value="Aldolase class I"/>
    <property type="match status" value="1"/>
</dbReference>
<dbReference type="PANTHER" id="PTHR43053:SF3">
    <property type="entry name" value="ALPHA-GALACTOSIDASE C-RELATED"/>
    <property type="match status" value="1"/>
</dbReference>
<evidence type="ECO:0000313" key="7">
    <source>
        <dbReference type="EMBL" id="WCG22766.1"/>
    </source>
</evidence>
<feature type="domain" description="Glycosyl hydrolase family 36 N-terminal" evidence="6">
    <location>
        <begin position="30"/>
        <end position="287"/>
    </location>
</feature>
<dbReference type="PANTHER" id="PTHR43053">
    <property type="entry name" value="GLYCOSIDASE FAMILY 31"/>
    <property type="match status" value="1"/>
</dbReference>
<dbReference type="CDD" id="cd14791">
    <property type="entry name" value="GH36"/>
    <property type="match status" value="1"/>
</dbReference>
<evidence type="ECO:0000256" key="5">
    <source>
        <dbReference type="ARBA" id="ARBA00023295"/>
    </source>
</evidence>
<dbReference type="InterPro" id="IPR013785">
    <property type="entry name" value="Aldolase_TIM"/>
</dbReference>
<evidence type="ECO:0000256" key="1">
    <source>
        <dbReference type="ARBA" id="ARBA00001255"/>
    </source>
</evidence>
<dbReference type="InterPro" id="IPR050985">
    <property type="entry name" value="Alpha-glycosidase_related"/>
</dbReference>
<protein>
    <recommendedName>
        <fullName evidence="3">alpha-galactosidase</fullName>
        <ecNumber evidence="3">3.2.1.22</ecNumber>
    </recommendedName>
</protein>
<dbReference type="AlphaFoldDB" id="A0AAE9XIA6"/>
<accession>A0AAE9XIA6</accession>
<comment type="similarity">
    <text evidence="2">Belongs to the glycosyl hydrolase 36 family.</text>
</comment>
<evidence type="ECO:0000256" key="4">
    <source>
        <dbReference type="ARBA" id="ARBA00022801"/>
    </source>
</evidence>
<dbReference type="InterPro" id="IPR002252">
    <property type="entry name" value="Glyco_hydro_36"/>
</dbReference>
<reference evidence="7" key="1">
    <citation type="submission" date="2023-01" db="EMBL/GenBank/DDBJ databases">
        <title>Oxazolidinone resistance genes in florfenicol resistant enterococci from beef cattle and veal calves at slaughter.</title>
        <authorList>
            <person name="Biggel M."/>
        </authorList>
    </citation>
    <scope>NUCLEOTIDE SEQUENCE</scope>
    <source>
        <strain evidence="7">K204-1</strain>
    </source>
</reference>
<dbReference type="GO" id="GO:0004557">
    <property type="term" value="F:alpha-galactosidase activity"/>
    <property type="evidence" value="ECO:0007669"/>
    <property type="project" value="UniProtKB-EC"/>
</dbReference>
<dbReference type="PRINTS" id="PR00743">
    <property type="entry name" value="GLHYDRLASE36"/>
</dbReference>
<evidence type="ECO:0000256" key="2">
    <source>
        <dbReference type="ARBA" id="ARBA00006202"/>
    </source>
</evidence>
<organism evidence="7 8">
    <name type="scientific">Vagococcus lutrae</name>
    <dbReference type="NCBI Taxonomy" id="81947"/>
    <lineage>
        <taxon>Bacteria</taxon>
        <taxon>Bacillati</taxon>
        <taxon>Bacillota</taxon>
        <taxon>Bacilli</taxon>
        <taxon>Lactobacillales</taxon>
        <taxon>Enterococcaceae</taxon>
        <taxon>Vagococcus</taxon>
    </lineage>
</organism>
<evidence type="ECO:0000313" key="8">
    <source>
        <dbReference type="Proteomes" id="UP001179600"/>
    </source>
</evidence>
<dbReference type="EMBL" id="CP116507">
    <property type="protein sequence ID" value="WCG22766.1"/>
    <property type="molecule type" value="Genomic_DNA"/>
</dbReference>
<dbReference type="InterPro" id="IPR038417">
    <property type="entry name" value="Alpga-gal_N_sf"/>
</dbReference>
<dbReference type="Proteomes" id="UP001179600">
    <property type="component" value="Chromosome"/>
</dbReference>
<dbReference type="GO" id="GO:0016052">
    <property type="term" value="P:carbohydrate catabolic process"/>
    <property type="evidence" value="ECO:0007669"/>
    <property type="project" value="InterPro"/>
</dbReference>
<proteinExistence type="inferred from homology"/>
<dbReference type="RefSeq" id="WP_272163380.1">
    <property type="nucleotide sequence ID" value="NZ_CP116507.1"/>
</dbReference>
<dbReference type="InterPro" id="IPR031704">
    <property type="entry name" value="Glyco_hydro_36_N"/>
</dbReference>
<gene>
    <name evidence="7" type="ORF">PML95_00415</name>
</gene>
<dbReference type="Pfam" id="PF02065">
    <property type="entry name" value="Melibiase"/>
    <property type="match status" value="1"/>
</dbReference>
<dbReference type="PROSITE" id="PS00512">
    <property type="entry name" value="ALPHA_GALACTOSIDASE"/>
    <property type="match status" value="1"/>
</dbReference>
<sequence>MSILYSEQEKMVTLHTASTTYQMKIDKYQRLLHLYYGVRIDDMDLSYYLRYSDRAFSGNIAEARYDRTYSLDVFPQEFPTYGMSDFRIPAIVVQYEDGSYALDLVYHSHKIYPGKYLLDGLPHAYEARDEVVDSLEIVLIDPVTKLEVTLLYSTFEKADVITRAVKVTNKGSQKVSLQKVMSASLDTVNREYDLIHFHGRHNMERQFERVRLSHQTAQFGSRRGTSSHQHNPFFILAEKETTESAGACFGMMLVYSGDFQATTELSQFETVRTQLGLGSEGFNYVLEVSETFTAPEVLLSYSSKGLTTLTHQFHHLIRHHIVRGKYQYKRRPILVNNWEATYFDFDENKLLALADEAVDLGIEMLVMDDGWFGKRDNDQTSLGDWFVDQEKLPNGLNHLVTQIHDKGLKFGIWFEPEMISEKSDLFKQHPEWHIHVPNRESVTSRHQYVLDLTRSDVRTYLYQVVSDILKKSAY</sequence>
<evidence type="ECO:0000259" key="6">
    <source>
        <dbReference type="Pfam" id="PF16875"/>
    </source>
</evidence>
<dbReference type="InterPro" id="IPR000111">
    <property type="entry name" value="Glyco_hydro_27/36_CS"/>
</dbReference>
<evidence type="ECO:0000256" key="3">
    <source>
        <dbReference type="ARBA" id="ARBA00012755"/>
    </source>
</evidence>
<dbReference type="Pfam" id="PF16875">
    <property type="entry name" value="Glyco_hydro_36N"/>
    <property type="match status" value="1"/>
</dbReference>
<dbReference type="SUPFAM" id="SSF51445">
    <property type="entry name" value="(Trans)glycosidases"/>
    <property type="match status" value="1"/>
</dbReference>